<dbReference type="Proteomes" id="UP001519296">
    <property type="component" value="Unassembled WGS sequence"/>
</dbReference>
<dbReference type="SUPFAM" id="SSF54197">
    <property type="entry name" value="HIT-like"/>
    <property type="match status" value="1"/>
</dbReference>
<dbReference type="Gene3D" id="3.30.428.10">
    <property type="entry name" value="HIT-like"/>
    <property type="match status" value="1"/>
</dbReference>
<name>A0ABS5B3X0_9STRE</name>
<dbReference type="CDD" id="cd01277">
    <property type="entry name" value="HINT_subgroup"/>
    <property type="match status" value="1"/>
</dbReference>
<evidence type="ECO:0000256" key="1">
    <source>
        <dbReference type="PROSITE-ProRule" id="PRU00464"/>
    </source>
</evidence>
<reference evidence="3 4" key="1">
    <citation type="submission" date="2018-02" db="EMBL/GenBank/DDBJ databases">
        <title>Draft genome sequence of Streptococcus oricebi CCUG 70868T type strain.</title>
        <authorList>
            <person name="Mendez V."/>
            <person name="Salva-Serra F."/>
            <person name="Jaen-Luchoro D."/>
            <person name="Gonzales-Siles L."/>
            <person name="Karlsson R."/>
            <person name="Engstrom-Jakobsson H."/>
            <person name="Busquets A."/>
            <person name="Gomila M."/>
            <person name="Pineiro-Iglesias B."/>
            <person name="Bennasar-Figueras A."/>
            <person name="Seeger M."/>
            <person name="Moore E."/>
        </authorList>
    </citation>
    <scope>NUCLEOTIDE SEQUENCE [LARGE SCALE GENOMIC DNA]</scope>
    <source>
        <strain evidence="3 4">CCUG 70868</strain>
    </source>
</reference>
<dbReference type="InterPro" id="IPR036265">
    <property type="entry name" value="HIT-like_sf"/>
</dbReference>
<accession>A0ABS5B3X0</accession>
<dbReference type="PANTHER" id="PTHR46648">
    <property type="entry name" value="HIT FAMILY PROTEIN 1"/>
    <property type="match status" value="1"/>
</dbReference>
<dbReference type="RefSeq" id="WP_209628018.1">
    <property type="nucleotide sequence ID" value="NZ_PRDG01000003.1"/>
</dbReference>
<proteinExistence type="predicted"/>
<dbReference type="PRINTS" id="PR00332">
    <property type="entry name" value="HISTRIAD"/>
</dbReference>
<evidence type="ECO:0000259" key="2">
    <source>
        <dbReference type="PROSITE" id="PS51084"/>
    </source>
</evidence>
<gene>
    <name evidence="3" type="ORF">C4K46_06140</name>
</gene>
<dbReference type="PANTHER" id="PTHR46648:SF1">
    <property type="entry name" value="ADENOSINE 5'-MONOPHOSPHORAMIDASE HNT1"/>
    <property type="match status" value="1"/>
</dbReference>
<keyword evidence="4" id="KW-1185">Reference proteome</keyword>
<dbReference type="Pfam" id="PF01230">
    <property type="entry name" value="HIT"/>
    <property type="match status" value="1"/>
</dbReference>
<sequence>MTDCIFCKIVDGEIPAAKVYEDQNLLAFLDISQVTPGHTLLIPKKHVRNVLEMDAVSASQLFEAVPDLARKIMKATGALGMNIINNNEEVAGQTVFHAHVHLAPRYGADDDLKISFLSHEPDFEKLASLAEKIQQTEV</sequence>
<feature type="domain" description="HIT" evidence="2">
    <location>
        <begin position="5"/>
        <end position="112"/>
    </location>
</feature>
<evidence type="ECO:0000313" key="4">
    <source>
        <dbReference type="Proteomes" id="UP001519296"/>
    </source>
</evidence>
<dbReference type="EMBL" id="PRDG01000003">
    <property type="protein sequence ID" value="MBP2623520.1"/>
    <property type="molecule type" value="Genomic_DNA"/>
</dbReference>
<dbReference type="InterPro" id="IPR039384">
    <property type="entry name" value="HINT"/>
</dbReference>
<evidence type="ECO:0000313" key="3">
    <source>
        <dbReference type="EMBL" id="MBP2623520.1"/>
    </source>
</evidence>
<organism evidence="3 4">
    <name type="scientific">Streptococcus oricebi</name>
    <dbReference type="NCBI Taxonomy" id="1547447"/>
    <lineage>
        <taxon>Bacteria</taxon>
        <taxon>Bacillati</taxon>
        <taxon>Bacillota</taxon>
        <taxon>Bacilli</taxon>
        <taxon>Lactobacillales</taxon>
        <taxon>Streptococcaceae</taxon>
        <taxon>Streptococcus</taxon>
    </lineage>
</organism>
<protein>
    <submittedName>
        <fullName evidence="3">HIT family protein</fullName>
    </submittedName>
</protein>
<comment type="caution">
    <text evidence="3">The sequence shown here is derived from an EMBL/GenBank/DDBJ whole genome shotgun (WGS) entry which is preliminary data.</text>
</comment>
<feature type="short sequence motif" description="Histidine triad motif" evidence="1">
    <location>
        <begin position="97"/>
        <end position="101"/>
    </location>
</feature>
<dbReference type="InterPro" id="IPR011146">
    <property type="entry name" value="HIT-like"/>
</dbReference>
<dbReference type="InterPro" id="IPR001310">
    <property type="entry name" value="Histidine_triad_HIT"/>
</dbReference>
<dbReference type="PROSITE" id="PS51084">
    <property type="entry name" value="HIT_2"/>
    <property type="match status" value="1"/>
</dbReference>